<feature type="transmembrane region" description="Helical" evidence="1">
    <location>
        <begin position="12"/>
        <end position="38"/>
    </location>
</feature>
<sequence>MAVCSQGNPLFLCFFLFFFSLIEFRFWVHGGFQIFVLLGSNFKLLFSETLVMQILIFSCPLVGLCLKQFKINICSMRVLLVKA</sequence>
<dbReference type="EMBL" id="GGEC01081812">
    <property type="protein sequence ID" value="MBX62296.1"/>
    <property type="molecule type" value="Transcribed_RNA"/>
</dbReference>
<organism evidence="2">
    <name type="scientific">Rhizophora mucronata</name>
    <name type="common">Asiatic mangrove</name>
    <dbReference type="NCBI Taxonomy" id="61149"/>
    <lineage>
        <taxon>Eukaryota</taxon>
        <taxon>Viridiplantae</taxon>
        <taxon>Streptophyta</taxon>
        <taxon>Embryophyta</taxon>
        <taxon>Tracheophyta</taxon>
        <taxon>Spermatophyta</taxon>
        <taxon>Magnoliopsida</taxon>
        <taxon>eudicotyledons</taxon>
        <taxon>Gunneridae</taxon>
        <taxon>Pentapetalae</taxon>
        <taxon>rosids</taxon>
        <taxon>fabids</taxon>
        <taxon>Malpighiales</taxon>
        <taxon>Rhizophoraceae</taxon>
        <taxon>Rhizophora</taxon>
    </lineage>
</organism>
<keyword evidence="1" id="KW-0472">Membrane</keyword>
<evidence type="ECO:0000313" key="2">
    <source>
        <dbReference type="EMBL" id="MBX62296.1"/>
    </source>
</evidence>
<accession>A0A2P2Q5R0</accession>
<dbReference type="AlphaFoldDB" id="A0A2P2Q5R0"/>
<name>A0A2P2Q5R0_RHIMU</name>
<keyword evidence="1" id="KW-1133">Transmembrane helix</keyword>
<proteinExistence type="predicted"/>
<keyword evidence="1" id="KW-0812">Transmembrane</keyword>
<evidence type="ECO:0000256" key="1">
    <source>
        <dbReference type="SAM" id="Phobius"/>
    </source>
</evidence>
<reference evidence="2" key="1">
    <citation type="submission" date="2018-02" db="EMBL/GenBank/DDBJ databases">
        <title>Rhizophora mucronata_Transcriptome.</title>
        <authorList>
            <person name="Meera S.P."/>
            <person name="Sreeshan A."/>
            <person name="Augustine A."/>
        </authorList>
    </citation>
    <scope>NUCLEOTIDE SEQUENCE</scope>
    <source>
        <tissue evidence="2">Leaf</tissue>
    </source>
</reference>
<feature type="transmembrane region" description="Helical" evidence="1">
    <location>
        <begin position="44"/>
        <end position="66"/>
    </location>
</feature>
<protein>
    <submittedName>
        <fullName evidence="2">Uncharacterized protein</fullName>
    </submittedName>
</protein>